<sequence>MDDFLKTEYEQCFSLIKYYDERHQALVKYASGLSGAIPSLLLAIYQLSGNAEQFFWEFTFIISLVATIGLLSIFTVLIQTRLYFIYPVRQVNSIRRYSLEQLEENKFHNQMYLSTSFNAFKWTSSHTLLNFFVSMQVGIFTGLTAYVYMLLKYPQQCTITIAVIITVVFSLILFSASSLYLYVNSKYHPDKSVHKEKQQR</sequence>
<keyword evidence="3" id="KW-1185">Reference proteome</keyword>
<protein>
    <submittedName>
        <fullName evidence="2">Uncharacterized protein</fullName>
    </submittedName>
</protein>
<keyword evidence="1" id="KW-0472">Membrane</keyword>
<feature type="transmembrane region" description="Helical" evidence="1">
    <location>
        <begin position="26"/>
        <end position="48"/>
    </location>
</feature>
<feature type="transmembrane region" description="Helical" evidence="1">
    <location>
        <begin position="161"/>
        <end position="183"/>
    </location>
</feature>
<dbReference type="STRING" id="1167006.UWK_00216"/>
<proteinExistence type="predicted"/>
<dbReference type="SUPFAM" id="SSF103473">
    <property type="entry name" value="MFS general substrate transporter"/>
    <property type="match status" value="1"/>
</dbReference>
<dbReference type="RefSeq" id="WP_015402501.1">
    <property type="nucleotide sequence ID" value="NC_020304.1"/>
</dbReference>
<dbReference type="AlphaFoldDB" id="M1P513"/>
<dbReference type="HOGENOM" id="CLU_1364383_0_0_7"/>
<feature type="transmembrane region" description="Helical" evidence="1">
    <location>
        <begin position="54"/>
        <end position="78"/>
    </location>
</feature>
<name>M1P513_DESSD</name>
<dbReference type="EMBL" id="CP003985">
    <property type="protein sequence ID" value="AGF76802.1"/>
    <property type="molecule type" value="Genomic_DNA"/>
</dbReference>
<organism evidence="2 3">
    <name type="scientific">Desulfocapsa sulfexigens (strain DSM 10523 / SB164P1)</name>
    <dbReference type="NCBI Taxonomy" id="1167006"/>
    <lineage>
        <taxon>Bacteria</taxon>
        <taxon>Pseudomonadati</taxon>
        <taxon>Thermodesulfobacteriota</taxon>
        <taxon>Desulfobulbia</taxon>
        <taxon>Desulfobulbales</taxon>
        <taxon>Desulfocapsaceae</taxon>
        <taxon>Desulfocapsa</taxon>
    </lineage>
</organism>
<keyword evidence="1" id="KW-1133">Transmembrane helix</keyword>
<dbReference type="KEGG" id="dsf:UWK_00216"/>
<reference evidence="3" key="1">
    <citation type="journal article" date="2013" name="Stand. Genomic Sci.">
        <title>Complete genome sequence of Desulfocapsa sulfexigens, a marine deltaproteobacterium specialized in disproportionating inorganic sulfur compounds.</title>
        <authorList>
            <person name="Finster K.W."/>
            <person name="Kjeldsen K.U."/>
            <person name="Kube M."/>
            <person name="Reinhardt R."/>
            <person name="Mussmann M."/>
            <person name="Amann R."/>
            <person name="Schreiber L."/>
        </authorList>
    </citation>
    <scope>NUCLEOTIDE SEQUENCE [LARGE SCALE GENOMIC DNA]</scope>
    <source>
        <strain evidence="3">DSM 10523 / SB164P1</strain>
    </source>
</reference>
<evidence type="ECO:0000313" key="2">
    <source>
        <dbReference type="EMBL" id="AGF76802.1"/>
    </source>
</evidence>
<accession>M1P513</accession>
<feature type="transmembrane region" description="Helical" evidence="1">
    <location>
        <begin position="128"/>
        <end position="149"/>
    </location>
</feature>
<evidence type="ECO:0000313" key="3">
    <source>
        <dbReference type="Proteomes" id="UP000011721"/>
    </source>
</evidence>
<evidence type="ECO:0000256" key="1">
    <source>
        <dbReference type="SAM" id="Phobius"/>
    </source>
</evidence>
<dbReference type="Proteomes" id="UP000011721">
    <property type="component" value="Chromosome"/>
</dbReference>
<gene>
    <name evidence="2" type="ordered locus">UWK_00216</name>
</gene>
<keyword evidence="1" id="KW-0812">Transmembrane</keyword>
<dbReference type="InterPro" id="IPR036259">
    <property type="entry name" value="MFS_trans_sf"/>
</dbReference>